<proteinExistence type="predicted"/>
<comment type="caution">
    <text evidence="1">The sequence shown here is derived from an EMBL/GenBank/DDBJ whole genome shotgun (WGS) entry which is preliminary data.</text>
</comment>
<name>A0ABS8CGY7_9RHOB</name>
<evidence type="ECO:0000313" key="1">
    <source>
        <dbReference type="EMBL" id="MCB5408641.1"/>
    </source>
</evidence>
<dbReference type="Proteomes" id="UP001198571">
    <property type="component" value="Unassembled WGS sequence"/>
</dbReference>
<dbReference type="RefSeq" id="WP_226933514.1">
    <property type="nucleotide sequence ID" value="NZ_JACDXX010000001.1"/>
</dbReference>
<protein>
    <recommendedName>
        <fullName evidence="3">Transposase</fullName>
    </recommendedName>
</protein>
<reference evidence="1 2" key="1">
    <citation type="submission" date="2020-07" db="EMBL/GenBank/DDBJ databases">
        <title>Pseudogemmobacter sp. nov., isolated from poultry manure in Taiwan.</title>
        <authorList>
            <person name="Lin S.-Y."/>
            <person name="Tang Y.-S."/>
            <person name="Young C.-C."/>
        </authorList>
    </citation>
    <scope>NUCLEOTIDE SEQUENCE [LARGE SCALE GENOMIC DNA]</scope>
    <source>
        <strain evidence="1 2">CC-YST710</strain>
    </source>
</reference>
<gene>
    <name evidence="1" type="ORF">H0485_01285</name>
</gene>
<accession>A0ABS8CGY7</accession>
<keyword evidence="2" id="KW-1185">Reference proteome</keyword>
<evidence type="ECO:0008006" key="3">
    <source>
        <dbReference type="Google" id="ProtNLM"/>
    </source>
</evidence>
<organism evidence="1 2">
    <name type="scientific">Pseudogemmobacter faecipullorum</name>
    <dbReference type="NCBI Taxonomy" id="2755041"/>
    <lineage>
        <taxon>Bacteria</taxon>
        <taxon>Pseudomonadati</taxon>
        <taxon>Pseudomonadota</taxon>
        <taxon>Alphaproteobacteria</taxon>
        <taxon>Rhodobacterales</taxon>
        <taxon>Paracoccaceae</taxon>
        <taxon>Pseudogemmobacter</taxon>
    </lineage>
</organism>
<dbReference type="EMBL" id="JACDXX010000001">
    <property type="protein sequence ID" value="MCB5408641.1"/>
    <property type="molecule type" value="Genomic_DNA"/>
</dbReference>
<sequence length="117" mass="13608">MLEYLPQHLRDHLEAAHRRRTRRKSRLRVELGDAVFPLTRFWQDGFALEARLAPARMRGLVDVYDGSRHIFQCLIVASETEEGELICLFKRATPVASQPALDYWRDENAPVGYLPKM</sequence>
<evidence type="ECO:0000313" key="2">
    <source>
        <dbReference type="Proteomes" id="UP001198571"/>
    </source>
</evidence>